<dbReference type="AlphaFoldDB" id="A0AAV5ASY3"/>
<organism evidence="2 3">
    <name type="scientific">Clathrus columnatus</name>
    <dbReference type="NCBI Taxonomy" id="1419009"/>
    <lineage>
        <taxon>Eukaryota</taxon>
        <taxon>Fungi</taxon>
        <taxon>Dikarya</taxon>
        <taxon>Basidiomycota</taxon>
        <taxon>Agaricomycotina</taxon>
        <taxon>Agaricomycetes</taxon>
        <taxon>Phallomycetidae</taxon>
        <taxon>Phallales</taxon>
        <taxon>Clathraceae</taxon>
        <taxon>Clathrus</taxon>
    </lineage>
</organism>
<dbReference type="Pfam" id="PF08432">
    <property type="entry name" value="Vfa1"/>
    <property type="match status" value="1"/>
</dbReference>
<feature type="compositionally biased region" description="Basic and acidic residues" evidence="1">
    <location>
        <begin position="55"/>
        <end position="101"/>
    </location>
</feature>
<feature type="compositionally biased region" description="Low complexity" evidence="1">
    <location>
        <begin position="114"/>
        <end position="123"/>
    </location>
</feature>
<keyword evidence="3" id="KW-1185">Reference proteome</keyword>
<dbReference type="GO" id="GO:0005768">
    <property type="term" value="C:endosome"/>
    <property type="evidence" value="ECO:0007669"/>
    <property type="project" value="TreeGrafter"/>
</dbReference>
<gene>
    <name evidence="2" type="ORF">Clacol_010560</name>
</gene>
<dbReference type="PANTHER" id="PTHR28218:SF1">
    <property type="entry name" value="VPS4-ASSOCIATED PROTEIN 1"/>
    <property type="match status" value="1"/>
</dbReference>
<feature type="region of interest" description="Disordered" evidence="1">
    <location>
        <begin position="145"/>
        <end position="175"/>
    </location>
</feature>
<evidence type="ECO:0000256" key="1">
    <source>
        <dbReference type="SAM" id="MobiDB-lite"/>
    </source>
</evidence>
<evidence type="ECO:0008006" key="4">
    <source>
        <dbReference type="Google" id="ProtNLM"/>
    </source>
</evidence>
<dbReference type="GO" id="GO:0007034">
    <property type="term" value="P:vacuolar transport"/>
    <property type="evidence" value="ECO:0007669"/>
    <property type="project" value="TreeGrafter"/>
</dbReference>
<dbReference type="EMBL" id="BPWL01000017">
    <property type="protein sequence ID" value="GJJ16264.1"/>
    <property type="molecule type" value="Genomic_DNA"/>
</dbReference>
<dbReference type="Proteomes" id="UP001050691">
    <property type="component" value="Unassembled WGS sequence"/>
</dbReference>
<proteinExistence type="predicted"/>
<accession>A0AAV5ASY3</accession>
<name>A0AAV5ASY3_9AGAM</name>
<feature type="compositionally biased region" description="Pro residues" evidence="1">
    <location>
        <begin position="104"/>
        <end position="113"/>
    </location>
</feature>
<dbReference type="PANTHER" id="PTHR28218">
    <property type="entry name" value="VPS4-ASSOCIATED PROTEIN 1"/>
    <property type="match status" value="1"/>
</dbReference>
<dbReference type="InterPro" id="IPR013640">
    <property type="entry name" value="Vfa1"/>
</dbReference>
<comment type="caution">
    <text evidence="2">The sequence shown here is derived from an EMBL/GenBank/DDBJ whole genome shotgun (WGS) entry which is preliminary data.</text>
</comment>
<evidence type="ECO:0000313" key="2">
    <source>
        <dbReference type="EMBL" id="GJJ16264.1"/>
    </source>
</evidence>
<reference evidence="2" key="1">
    <citation type="submission" date="2021-10" db="EMBL/GenBank/DDBJ databases">
        <title>De novo Genome Assembly of Clathrus columnatus (Basidiomycota, Fungi) Using Illumina and Nanopore Sequence Data.</title>
        <authorList>
            <person name="Ogiso-Tanaka E."/>
            <person name="Itagaki H."/>
            <person name="Hosoya T."/>
            <person name="Hosaka K."/>
        </authorList>
    </citation>
    <scope>NUCLEOTIDE SEQUENCE</scope>
    <source>
        <strain evidence="2">MO-923</strain>
    </source>
</reference>
<protein>
    <recommendedName>
        <fullName evidence="4">DUF1742-domain-containing protein</fullName>
    </recommendedName>
</protein>
<sequence>MITTATAKSCFICFRPTTTVLATINTVDFLYTCDGHLKDAGFATKIDPPPTQAVEQEKPKVSDEEIKRIKEEWEEKQRRKEKAGDKEKDKNSDKDKKESSPKPKSTPPGPTPMPVITTTTTPKPTHERYVLHRSIWAMRLAEHKKKRQATAAKQVAPRLPIAPRSVPAFPPASSS</sequence>
<feature type="region of interest" description="Disordered" evidence="1">
    <location>
        <begin position="44"/>
        <end position="127"/>
    </location>
</feature>
<evidence type="ECO:0000313" key="3">
    <source>
        <dbReference type="Proteomes" id="UP001050691"/>
    </source>
</evidence>